<keyword evidence="2" id="KW-0378">Hydrolase</keyword>
<evidence type="ECO:0000256" key="7">
    <source>
        <dbReference type="ARBA" id="ARBA00048424"/>
    </source>
</evidence>
<dbReference type="CDD" id="cd14528">
    <property type="entry name" value="PFA-DSP_Siw14"/>
    <property type="match status" value="1"/>
</dbReference>
<dbReference type="GO" id="GO:0052840">
    <property type="term" value="F:inositol diphosphate tetrakisphosphate diphosphatase activity"/>
    <property type="evidence" value="ECO:0007669"/>
    <property type="project" value="TreeGrafter"/>
</dbReference>
<dbReference type="EC" id="3.6.1.52" evidence="1"/>
<dbReference type="Gene3D" id="3.90.190.10">
    <property type="entry name" value="Protein tyrosine phosphatase superfamily"/>
    <property type="match status" value="1"/>
</dbReference>
<dbReference type="Proteomes" id="UP000030693">
    <property type="component" value="Unassembled WGS sequence"/>
</dbReference>
<comment type="catalytic activity">
    <reaction evidence="7">
        <text>6-diphospho-1D-myo-inositol pentakisphosphate + H2O = 1D-myo-inositol hexakisphosphate + phosphate + H(+)</text>
        <dbReference type="Rhea" id="RHEA:79703"/>
        <dbReference type="ChEBI" id="CHEBI:15377"/>
        <dbReference type="ChEBI" id="CHEBI:15378"/>
        <dbReference type="ChEBI" id="CHEBI:43474"/>
        <dbReference type="ChEBI" id="CHEBI:58130"/>
        <dbReference type="ChEBI" id="CHEBI:230534"/>
        <dbReference type="EC" id="3.6.1.52"/>
    </reaction>
    <physiologicalReaction direction="left-to-right" evidence="7">
        <dbReference type="Rhea" id="RHEA:79704"/>
    </physiologicalReaction>
</comment>
<sequence>MSTPDASLSALAAQPAPGAALASFSISTGSDTAASLGRTSPALLPEHLPHAHRSPLLLSGQSPPSGSPRSFVSADLPESGAPNGGGPGQYSRQNITHLASSSFALAPDADNELFQPLCPPENFALVTPGVYRSGFPRKKNFRFLKHIKLRSILTLILEDYPEPNLRFMEENNIQLLQFGVPGNKEPFVDIPEPKMALALAALLDRRNHPVLIHCNKGKHRTGCLVGLLRRYLRWSHTSICREYRLYSAPKERAMDQQFIELFDMGRIRPLVDPRWLPSWPEVAGLLAGPTAPSGDEPSSEADSEPAPGG</sequence>
<organism evidence="10">
    <name type="scientific">Fonticula alba</name>
    <name type="common">Slime mold</name>
    <dbReference type="NCBI Taxonomy" id="691883"/>
    <lineage>
        <taxon>Eukaryota</taxon>
        <taxon>Rotosphaerida</taxon>
        <taxon>Fonticulaceae</taxon>
        <taxon>Fonticula</taxon>
    </lineage>
</organism>
<dbReference type="PROSITE" id="PS00383">
    <property type="entry name" value="TYR_PHOSPHATASE_1"/>
    <property type="match status" value="1"/>
</dbReference>
<dbReference type="OrthoDB" id="6375174at2759"/>
<dbReference type="PANTHER" id="PTHR31126:SF48">
    <property type="entry name" value="INOSITOL PHOSPHATASE SIW14"/>
    <property type="match status" value="1"/>
</dbReference>
<dbReference type="InterPro" id="IPR029021">
    <property type="entry name" value="Prot-tyrosine_phosphatase-like"/>
</dbReference>
<evidence type="ECO:0000313" key="10">
    <source>
        <dbReference type="EMBL" id="KCV71539.1"/>
    </source>
</evidence>
<dbReference type="SUPFAM" id="SSF52799">
    <property type="entry name" value="(Phosphotyrosine protein) phosphatases II"/>
    <property type="match status" value="1"/>
</dbReference>
<dbReference type="EMBL" id="KB932203">
    <property type="protein sequence ID" value="KCV71539.1"/>
    <property type="molecule type" value="Genomic_DNA"/>
</dbReference>
<dbReference type="GeneID" id="20527200"/>
<dbReference type="RefSeq" id="XP_009494662.1">
    <property type="nucleotide sequence ID" value="XM_009496387.1"/>
</dbReference>
<dbReference type="InterPro" id="IPR020428">
    <property type="entry name" value="PFA-DSPs"/>
</dbReference>
<dbReference type="GO" id="GO:0005737">
    <property type="term" value="C:cytoplasm"/>
    <property type="evidence" value="ECO:0007669"/>
    <property type="project" value="TreeGrafter"/>
</dbReference>
<protein>
    <recommendedName>
        <fullName evidence="1">diphosphoinositol-polyphosphate diphosphatase</fullName>
        <ecNumber evidence="1">3.6.1.52</ecNumber>
    </recommendedName>
</protein>
<dbReference type="InterPro" id="IPR004861">
    <property type="entry name" value="Siw14-like"/>
</dbReference>
<feature type="domain" description="Tyrosine-protein phosphatase" evidence="9">
    <location>
        <begin position="122"/>
        <end position="270"/>
    </location>
</feature>
<accession>A0A058ZAW6</accession>
<evidence type="ECO:0000256" key="4">
    <source>
        <dbReference type="ARBA" id="ARBA00047342"/>
    </source>
</evidence>
<evidence type="ECO:0000313" key="11">
    <source>
        <dbReference type="Proteomes" id="UP000030693"/>
    </source>
</evidence>
<comment type="catalytic activity">
    <reaction evidence="6">
        <text>1,5-bis(diphospho)-1D-myo-inositol 2,3,4,6-tetrakisphosphate + H2O = 1-diphospho-1D-myo-inositol 2,3,4,5,6-pentakisphosphate + phosphate + 2 H(+)</text>
        <dbReference type="Rhea" id="RHEA:79699"/>
        <dbReference type="ChEBI" id="CHEBI:15377"/>
        <dbReference type="ChEBI" id="CHEBI:15378"/>
        <dbReference type="ChEBI" id="CHEBI:43474"/>
        <dbReference type="ChEBI" id="CHEBI:74946"/>
        <dbReference type="ChEBI" id="CHEBI:77983"/>
        <dbReference type="EC" id="3.6.1.52"/>
    </reaction>
    <physiologicalReaction direction="left-to-right" evidence="6">
        <dbReference type="Rhea" id="RHEA:79700"/>
    </physiologicalReaction>
</comment>
<comment type="catalytic activity">
    <reaction evidence="5">
        <text>3,5-bis(diphospho)-1D-myo-inositol 1,2,4,6-tetrakisphosphate + H2O = 3-diphospho-1D-myo-inositol 1,2,4,5,6-pentakisphosphate + phosphate + 2 H(+)</text>
        <dbReference type="Rhea" id="RHEA:56312"/>
        <dbReference type="ChEBI" id="CHEBI:15377"/>
        <dbReference type="ChEBI" id="CHEBI:15378"/>
        <dbReference type="ChEBI" id="CHEBI:43474"/>
        <dbReference type="ChEBI" id="CHEBI:140372"/>
        <dbReference type="ChEBI" id="CHEBI:140374"/>
        <dbReference type="EC" id="3.6.1.52"/>
    </reaction>
    <physiologicalReaction direction="left-to-right" evidence="5">
        <dbReference type="Rhea" id="RHEA:56313"/>
    </physiologicalReaction>
</comment>
<dbReference type="Pfam" id="PF03162">
    <property type="entry name" value="Y_phosphatase2"/>
    <property type="match status" value="1"/>
</dbReference>
<evidence type="ECO:0000256" key="1">
    <source>
        <dbReference type="ARBA" id="ARBA00012527"/>
    </source>
</evidence>
<dbReference type="GO" id="GO:0016791">
    <property type="term" value="F:phosphatase activity"/>
    <property type="evidence" value="ECO:0007669"/>
    <property type="project" value="InterPro"/>
</dbReference>
<evidence type="ECO:0000256" key="8">
    <source>
        <dbReference type="SAM" id="MobiDB-lite"/>
    </source>
</evidence>
<dbReference type="eggNOG" id="KOG1572">
    <property type="taxonomic scope" value="Eukaryota"/>
</dbReference>
<dbReference type="PROSITE" id="PS50054">
    <property type="entry name" value="TYR_PHOSPHATASE_DUAL"/>
    <property type="match status" value="1"/>
</dbReference>
<dbReference type="PRINTS" id="PR01911">
    <property type="entry name" value="PFDSPHPHTASE"/>
</dbReference>
<dbReference type="STRING" id="691883.A0A058ZAW6"/>
<feature type="region of interest" description="Disordered" evidence="8">
    <location>
        <begin position="286"/>
        <end position="309"/>
    </location>
</feature>
<evidence type="ECO:0000256" key="6">
    <source>
        <dbReference type="ARBA" id="ARBA00047927"/>
    </source>
</evidence>
<evidence type="ECO:0000259" key="9">
    <source>
        <dbReference type="PROSITE" id="PS50054"/>
    </source>
</evidence>
<feature type="compositionally biased region" description="Low complexity" evidence="8">
    <location>
        <begin position="54"/>
        <end position="70"/>
    </location>
</feature>
<keyword evidence="11" id="KW-1185">Reference proteome</keyword>
<reference evidence="10" key="1">
    <citation type="submission" date="2013-04" db="EMBL/GenBank/DDBJ databases">
        <title>The Genome Sequence of Fonticula alba ATCC 38817.</title>
        <authorList>
            <consortium name="The Broad Institute Genomics Platform"/>
            <person name="Russ C."/>
            <person name="Cuomo C."/>
            <person name="Burger G."/>
            <person name="Gray M.W."/>
            <person name="Holland P.W.H."/>
            <person name="King N."/>
            <person name="Lang F.B.F."/>
            <person name="Roger A.J."/>
            <person name="Ruiz-Trillo I."/>
            <person name="Brown M."/>
            <person name="Walker B."/>
            <person name="Young S."/>
            <person name="Zeng Q."/>
            <person name="Gargeya S."/>
            <person name="Fitzgerald M."/>
            <person name="Haas B."/>
            <person name="Abouelleil A."/>
            <person name="Allen A.W."/>
            <person name="Alvarado L."/>
            <person name="Arachchi H.M."/>
            <person name="Berlin A.M."/>
            <person name="Chapman S.B."/>
            <person name="Gainer-Dewar J."/>
            <person name="Goldberg J."/>
            <person name="Griggs A."/>
            <person name="Gujja S."/>
            <person name="Hansen M."/>
            <person name="Howarth C."/>
            <person name="Imamovic A."/>
            <person name="Ireland A."/>
            <person name="Larimer J."/>
            <person name="McCowan C."/>
            <person name="Murphy C."/>
            <person name="Pearson M."/>
            <person name="Poon T.W."/>
            <person name="Priest M."/>
            <person name="Roberts A."/>
            <person name="Saif S."/>
            <person name="Shea T."/>
            <person name="Sisk P."/>
            <person name="Sykes S."/>
            <person name="Wortman J."/>
            <person name="Nusbaum C."/>
            <person name="Birren B."/>
        </authorList>
    </citation>
    <scope>NUCLEOTIDE SEQUENCE [LARGE SCALE GENOMIC DNA]</scope>
    <source>
        <strain evidence="10">ATCC 38817</strain>
    </source>
</reference>
<dbReference type="InterPro" id="IPR020422">
    <property type="entry name" value="TYR_PHOSPHATASE_DUAL_dom"/>
</dbReference>
<evidence type="ECO:0000256" key="2">
    <source>
        <dbReference type="ARBA" id="ARBA00022801"/>
    </source>
</evidence>
<dbReference type="AlphaFoldDB" id="A0A058ZAW6"/>
<evidence type="ECO:0000256" key="3">
    <source>
        <dbReference type="ARBA" id="ARBA00044949"/>
    </source>
</evidence>
<comment type="similarity">
    <text evidence="3">Belongs to the protein-tyrosine phosphatase family. Atypical dual-specificity phosphatase Siw14-like subfamily.</text>
</comment>
<proteinExistence type="inferred from homology"/>
<name>A0A058ZAW6_FONAL</name>
<comment type="catalytic activity">
    <reaction evidence="4">
        <text>5-diphospho-1D-myo-inositol 1,2,3,4,6-pentakisphosphate + H2O = 1D-myo-inositol hexakisphosphate + phosphate + H(+)</text>
        <dbReference type="Rhea" id="RHEA:22384"/>
        <dbReference type="ChEBI" id="CHEBI:15377"/>
        <dbReference type="ChEBI" id="CHEBI:15378"/>
        <dbReference type="ChEBI" id="CHEBI:43474"/>
        <dbReference type="ChEBI" id="CHEBI:58130"/>
        <dbReference type="ChEBI" id="CHEBI:58628"/>
        <dbReference type="EC" id="3.6.1.52"/>
    </reaction>
    <physiologicalReaction direction="left-to-right" evidence="4">
        <dbReference type="Rhea" id="RHEA:22385"/>
    </physiologicalReaction>
</comment>
<feature type="region of interest" description="Disordered" evidence="8">
    <location>
        <begin position="53"/>
        <end position="93"/>
    </location>
</feature>
<dbReference type="InterPro" id="IPR016130">
    <property type="entry name" value="Tyr_Pase_AS"/>
</dbReference>
<evidence type="ECO:0000256" key="5">
    <source>
        <dbReference type="ARBA" id="ARBA00047562"/>
    </source>
</evidence>
<dbReference type="PANTHER" id="PTHR31126">
    <property type="entry name" value="TYROSINE-PROTEIN PHOSPHATASE"/>
    <property type="match status" value="1"/>
</dbReference>
<dbReference type="FunFam" id="3.90.190.10:FF:000024">
    <property type="entry name" value="probable tyrosine-protein phosphatase At1g05000"/>
    <property type="match status" value="1"/>
</dbReference>
<gene>
    <name evidence="10" type="ORF">H696_02475</name>
</gene>